<dbReference type="Gene3D" id="1.10.760.10">
    <property type="entry name" value="Cytochrome c-like domain"/>
    <property type="match status" value="1"/>
</dbReference>
<dbReference type="SUPFAM" id="SSF46626">
    <property type="entry name" value="Cytochrome c"/>
    <property type="match status" value="1"/>
</dbReference>
<gene>
    <name evidence="2" type="ORF">EAH76_13055</name>
</gene>
<dbReference type="AlphaFoldDB" id="A0A502FTJ0"/>
<reference evidence="2 3" key="1">
    <citation type="journal article" date="2019" name="Environ. Microbiol.">
        <title>Species interactions and distinct microbial communities in high Arctic permafrost affected cryosols are associated with the CH4 and CO2 gas fluxes.</title>
        <authorList>
            <person name="Altshuler I."/>
            <person name="Hamel J."/>
            <person name="Turney S."/>
            <person name="Magnuson E."/>
            <person name="Levesque R."/>
            <person name="Greer C."/>
            <person name="Whyte L.G."/>
        </authorList>
    </citation>
    <scope>NUCLEOTIDE SEQUENCE [LARGE SCALE GENOMIC DNA]</scope>
    <source>
        <strain evidence="2 3">E6.1</strain>
    </source>
</reference>
<dbReference type="EMBL" id="RCZC01000003">
    <property type="protein sequence ID" value="TPG52795.1"/>
    <property type="molecule type" value="Genomic_DNA"/>
</dbReference>
<dbReference type="GO" id="GO:0020037">
    <property type="term" value="F:heme binding"/>
    <property type="evidence" value="ECO:0007669"/>
    <property type="project" value="InterPro"/>
</dbReference>
<keyword evidence="1" id="KW-0732">Signal</keyword>
<dbReference type="InterPro" id="IPR036909">
    <property type="entry name" value="Cyt_c-like_dom_sf"/>
</dbReference>
<evidence type="ECO:0000256" key="1">
    <source>
        <dbReference type="SAM" id="SignalP"/>
    </source>
</evidence>
<keyword evidence="3" id="KW-1185">Reference proteome</keyword>
<evidence type="ECO:0000313" key="2">
    <source>
        <dbReference type="EMBL" id="TPG52795.1"/>
    </source>
</evidence>
<sequence>MNRAAPIIALLLVLGGCQRYATPGETHDGGGAPQTIALGSQSMTLPTETVVLPASAEIISTNCTACHSAELILTQPKLKPEQWAAEVTKMRTAYKAAIAESDDPKLVAALVALQGGAAR</sequence>
<dbReference type="GO" id="GO:0009055">
    <property type="term" value="F:electron transfer activity"/>
    <property type="evidence" value="ECO:0007669"/>
    <property type="project" value="InterPro"/>
</dbReference>
<dbReference type="OrthoDB" id="9789237at2"/>
<accession>A0A502FTJ0</accession>
<organism evidence="2 3">
    <name type="scientific">Sphingomonas glacialis</name>
    <dbReference type="NCBI Taxonomy" id="658225"/>
    <lineage>
        <taxon>Bacteria</taxon>
        <taxon>Pseudomonadati</taxon>
        <taxon>Pseudomonadota</taxon>
        <taxon>Alphaproteobacteria</taxon>
        <taxon>Sphingomonadales</taxon>
        <taxon>Sphingomonadaceae</taxon>
        <taxon>Sphingomonas</taxon>
    </lineage>
</organism>
<feature type="signal peptide" evidence="1">
    <location>
        <begin position="1"/>
        <end position="21"/>
    </location>
</feature>
<dbReference type="RefSeq" id="WP_140850714.1">
    <property type="nucleotide sequence ID" value="NZ_RCZC01000003.1"/>
</dbReference>
<dbReference type="PROSITE" id="PS51257">
    <property type="entry name" value="PROKAR_LIPOPROTEIN"/>
    <property type="match status" value="1"/>
</dbReference>
<evidence type="ECO:0000313" key="3">
    <source>
        <dbReference type="Proteomes" id="UP000319931"/>
    </source>
</evidence>
<protein>
    <submittedName>
        <fullName evidence="2">Cytochrome C nitrite reductase</fullName>
    </submittedName>
</protein>
<comment type="caution">
    <text evidence="2">The sequence shown here is derived from an EMBL/GenBank/DDBJ whole genome shotgun (WGS) entry which is preliminary data.</text>
</comment>
<name>A0A502FTJ0_9SPHN</name>
<dbReference type="Proteomes" id="UP000319931">
    <property type="component" value="Unassembled WGS sequence"/>
</dbReference>
<proteinExistence type="predicted"/>
<feature type="chain" id="PRO_5021458208" evidence="1">
    <location>
        <begin position="22"/>
        <end position="119"/>
    </location>
</feature>